<protein>
    <recommendedName>
        <fullName evidence="3">Reverse transcriptase domain-containing protein</fullName>
    </recommendedName>
</protein>
<keyword evidence="2" id="KW-1185">Reference proteome</keyword>
<dbReference type="Proteomes" id="UP000299102">
    <property type="component" value="Unassembled WGS sequence"/>
</dbReference>
<dbReference type="EMBL" id="BGZK01001543">
    <property type="protein sequence ID" value="GBP82018.1"/>
    <property type="molecule type" value="Genomic_DNA"/>
</dbReference>
<sequence>MSQLALSVGGSFVDVSLNGTALTPGQEVWAGFFNRRLTVSSSARDLRPNLRRCRLEHEESLRYFPIYASKTLGPAFHIERGVRQGDPLSPTIFIAILESVMNGLDWG</sequence>
<evidence type="ECO:0000313" key="1">
    <source>
        <dbReference type="EMBL" id="GBP82018.1"/>
    </source>
</evidence>
<accession>A0A4C1Z100</accession>
<evidence type="ECO:0000313" key="2">
    <source>
        <dbReference type="Proteomes" id="UP000299102"/>
    </source>
</evidence>
<proteinExistence type="predicted"/>
<gene>
    <name evidence="1" type="ORF">EVAR_52221_1</name>
</gene>
<comment type="caution">
    <text evidence="1">The sequence shown here is derived from an EMBL/GenBank/DDBJ whole genome shotgun (WGS) entry which is preliminary data.</text>
</comment>
<dbReference type="OrthoDB" id="5874059at2759"/>
<evidence type="ECO:0008006" key="3">
    <source>
        <dbReference type="Google" id="ProtNLM"/>
    </source>
</evidence>
<reference evidence="1 2" key="1">
    <citation type="journal article" date="2019" name="Commun. Biol.">
        <title>The bagworm genome reveals a unique fibroin gene that provides high tensile strength.</title>
        <authorList>
            <person name="Kono N."/>
            <person name="Nakamura H."/>
            <person name="Ohtoshi R."/>
            <person name="Tomita M."/>
            <person name="Numata K."/>
            <person name="Arakawa K."/>
        </authorList>
    </citation>
    <scope>NUCLEOTIDE SEQUENCE [LARGE SCALE GENOMIC DNA]</scope>
</reference>
<organism evidence="1 2">
    <name type="scientific">Eumeta variegata</name>
    <name type="common">Bagworm moth</name>
    <name type="synonym">Eumeta japonica</name>
    <dbReference type="NCBI Taxonomy" id="151549"/>
    <lineage>
        <taxon>Eukaryota</taxon>
        <taxon>Metazoa</taxon>
        <taxon>Ecdysozoa</taxon>
        <taxon>Arthropoda</taxon>
        <taxon>Hexapoda</taxon>
        <taxon>Insecta</taxon>
        <taxon>Pterygota</taxon>
        <taxon>Neoptera</taxon>
        <taxon>Endopterygota</taxon>
        <taxon>Lepidoptera</taxon>
        <taxon>Glossata</taxon>
        <taxon>Ditrysia</taxon>
        <taxon>Tineoidea</taxon>
        <taxon>Psychidae</taxon>
        <taxon>Oiketicinae</taxon>
        <taxon>Eumeta</taxon>
    </lineage>
</organism>
<dbReference type="AlphaFoldDB" id="A0A4C1Z100"/>
<name>A0A4C1Z100_EUMVA</name>